<comment type="domain">
    <text evidence="2">The N-terminal domain probably binds unfolded/aggregated proteins; the C-terminal domain interacts with ClpC.</text>
</comment>
<dbReference type="EMBL" id="JARQAI010000014">
    <property type="protein sequence ID" value="MDT2737416.1"/>
    <property type="molecule type" value="Genomic_DNA"/>
</dbReference>
<protein>
    <recommendedName>
        <fullName evidence="2">Adapter protein MecA</fullName>
    </recommendedName>
</protein>
<comment type="function">
    <text evidence="2">Enables the recognition and targeting of unfolded and aggregated proteins to the ClpC protease or to other proteins involved in proteolysis.</text>
</comment>
<evidence type="ECO:0000313" key="3">
    <source>
        <dbReference type="EMBL" id="MDT2737416.1"/>
    </source>
</evidence>
<comment type="similarity">
    <text evidence="1 2">Belongs to the MecA family.</text>
</comment>
<gene>
    <name evidence="2" type="primary">mecA</name>
    <name evidence="3" type="ORF">P7H00_09775</name>
</gene>
<evidence type="ECO:0000256" key="2">
    <source>
        <dbReference type="HAMAP-Rule" id="MF_01124"/>
    </source>
</evidence>
<dbReference type="PANTHER" id="PTHR39161">
    <property type="entry name" value="ADAPTER PROTEIN MECA"/>
    <property type="match status" value="1"/>
</dbReference>
<evidence type="ECO:0000256" key="1">
    <source>
        <dbReference type="ARBA" id="ARBA00005397"/>
    </source>
</evidence>
<comment type="subunit">
    <text evidence="2">Homodimer.</text>
</comment>
<dbReference type="InterPro" id="IPR008681">
    <property type="entry name" value="Neg-reg_MecA"/>
</dbReference>
<dbReference type="InterPro" id="IPR038471">
    <property type="entry name" value="MecA_C_sf"/>
</dbReference>
<proteinExistence type="inferred from homology"/>
<dbReference type="PANTHER" id="PTHR39161:SF1">
    <property type="entry name" value="ADAPTER PROTEIN MECA 1"/>
    <property type="match status" value="1"/>
</dbReference>
<name>A0AAE4L243_9ENTE</name>
<sequence length="214" mass="25092">MEMEHINENTIRVIIENEDLAERGITFLDLLGNHREIETFFYSILEEVDVEDEFKSSEAVTFQVLPKNDGLELFISKNLTPEDINKMNNSTEFETDDFDQLIRQQILANSESLEEDEKSSRLRIFQLSSFENMIELANYHFLDDAWCDLYLLNETYYLQVYFDPEIFGEFGVADVVAEILEYTQNTSVSTEMLEEYGKLIMQRDAISITRAHFN</sequence>
<dbReference type="Proteomes" id="UP001180842">
    <property type="component" value="Unassembled WGS sequence"/>
</dbReference>
<organism evidence="3 4">
    <name type="scientific">Enterococcus pseudoavium</name>
    <dbReference type="NCBI Taxonomy" id="44007"/>
    <lineage>
        <taxon>Bacteria</taxon>
        <taxon>Bacillati</taxon>
        <taxon>Bacillota</taxon>
        <taxon>Bacilli</taxon>
        <taxon>Lactobacillales</taxon>
        <taxon>Enterococcaceae</taxon>
        <taxon>Enterococcus</taxon>
    </lineage>
</organism>
<dbReference type="Pfam" id="PF05389">
    <property type="entry name" value="MecA"/>
    <property type="match status" value="1"/>
</dbReference>
<evidence type="ECO:0000313" key="4">
    <source>
        <dbReference type="Proteomes" id="UP001180842"/>
    </source>
</evidence>
<dbReference type="RefSeq" id="WP_115873400.1">
    <property type="nucleotide sequence ID" value="NZ_JARQAI010000014.1"/>
</dbReference>
<comment type="caution">
    <text evidence="3">The sequence shown here is derived from an EMBL/GenBank/DDBJ whole genome shotgun (WGS) entry which is preliminary data.</text>
</comment>
<dbReference type="GO" id="GO:0030674">
    <property type="term" value="F:protein-macromolecule adaptor activity"/>
    <property type="evidence" value="ECO:0007669"/>
    <property type="project" value="UniProtKB-UniRule"/>
</dbReference>
<dbReference type="PIRSF" id="PIRSF029008">
    <property type="entry name" value="MecA"/>
    <property type="match status" value="1"/>
</dbReference>
<dbReference type="AlphaFoldDB" id="A0AAE4L243"/>
<dbReference type="Gene3D" id="3.30.70.1950">
    <property type="match status" value="1"/>
</dbReference>
<accession>A0AAE4L243</accession>
<reference evidence="3" key="1">
    <citation type="submission" date="2023-03" db="EMBL/GenBank/DDBJ databases">
        <authorList>
            <person name="Shen W."/>
            <person name="Cai J."/>
        </authorList>
    </citation>
    <scope>NUCLEOTIDE SEQUENCE</scope>
    <source>
        <strain evidence="3">P69-2</strain>
    </source>
</reference>
<dbReference type="HAMAP" id="MF_01124">
    <property type="entry name" value="MecA"/>
    <property type="match status" value="1"/>
</dbReference>